<sequence length="226" mass="24627">MKNIPPIVRAAFADMVPLFLPALPFALLFGVMVVESGVSKLLGWSSSVIMFGGSAQMTLITLVGEGAAVSAAITTTLIVTARHILYSVTLAPRFQVQPRWFRWLGPYVLIDQVFALTQVRDLSDDDDFRRYYLTAGFTFWGMWVLFTGLGIVLAPIIPEGIGIEIAITLMFLGLLLMAIRRRAQVVTAVLSGGIALVFAHLDNQLGLIVAVVASLCVASVTEWRRS</sequence>
<evidence type="ECO:0000256" key="4">
    <source>
        <dbReference type="ARBA" id="ARBA00022475"/>
    </source>
</evidence>
<evidence type="ECO:0000256" key="8">
    <source>
        <dbReference type="SAM" id="Phobius"/>
    </source>
</evidence>
<dbReference type="EMBL" id="CP036501">
    <property type="protein sequence ID" value="UZP74197.1"/>
    <property type="molecule type" value="Genomic_DNA"/>
</dbReference>
<evidence type="ECO:0000256" key="3">
    <source>
        <dbReference type="ARBA" id="ARBA00022448"/>
    </source>
</evidence>
<evidence type="ECO:0000256" key="1">
    <source>
        <dbReference type="ARBA" id="ARBA00004651"/>
    </source>
</evidence>
<reference evidence="9 10" key="1">
    <citation type="submission" date="2019-02" db="EMBL/GenBank/DDBJ databases">
        <title>Halieaceae_genomes.</title>
        <authorList>
            <person name="Li S.-H."/>
        </authorList>
    </citation>
    <scope>NUCLEOTIDE SEQUENCE [LARGE SCALE GENOMIC DNA]</scope>
    <source>
        <strain evidence="9 10">JH123</strain>
    </source>
</reference>
<evidence type="ECO:0000256" key="5">
    <source>
        <dbReference type="ARBA" id="ARBA00022692"/>
    </source>
</evidence>
<feature type="transmembrane region" description="Helical" evidence="8">
    <location>
        <begin position="18"/>
        <end position="38"/>
    </location>
</feature>
<evidence type="ECO:0000256" key="2">
    <source>
        <dbReference type="ARBA" id="ARBA00010735"/>
    </source>
</evidence>
<name>A0ABY6Q6A1_9GAMM</name>
<feature type="transmembrane region" description="Helical" evidence="8">
    <location>
        <begin position="160"/>
        <end position="178"/>
    </location>
</feature>
<dbReference type="PANTHER" id="PTHR34979:SF1">
    <property type="entry name" value="INNER MEMBRANE PROTEIN YGAZ"/>
    <property type="match status" value="1"/>
</dbReference>
<keyword evidence="4" id="KW-1003">Cell membrane</keyword>
<proteinExistence type="inferred from homology"/>
<keyword evidence="7 8" id="KW-0472">Membrane</keyword>
<feature type="transmembrane region" description="Helical" evidence="8">
    <location>
        <begin position="131"/>
        <end position="154"/>
    </location>
</feature>
<keyword evidence="3" id="KW-0813">Transport</keyword>
<dbReference type="Proteomes" id="UP001317963">
    <property type="component" value="Chromosome"/>
</dbReference>
<keyword evidence="6 8" id="KW-1133">Transmembrane helix</keyword>
<evidence type="ECO:0000313" key="10">
    <source>
        <dbReference type="Proteomes" id="UP001317963"/>
    </source>
</evidence>
<keyword evidence="5 8" id="KW-0812">Transmembrane</keyword>
<organism evidence="9 10">
    <name type="scientific">Candidatus Paraluminiphilus aquimaris</name>
    <dbReference type="NCBI Taxonomy" id="2518994"/>
    <lineage>
        <taxon>Bacteria</taxon>
        <taxon>Pseudomonadati</taxon>
        <taxon>Pseudomonadota</taxon>
        <taxon>Gammaproteobacteria</taxon>
        <taxon>Cellvibrionales</taxon>
        <taxon>Halieaceae</taxon>
        <taxon>Candidatus Paraluminiphilus</taxon>
    </lineage>
</organism>
<comment type="similarity">
    <text evidence="2">Belongs to the AzlC family.</text>
</comment>
<dbReference type="RefSeq" id="WP_279243008.1">
    <property type="nucleotide sequence ID" value="NZ_CP036501.1"/>
</dbReference>
<dbReference type="Pfam" id="PF03591">
    <property type="entry name" value="AzlC"/>
    <property type="match status" value="1"/>
</dbReference>
<evidence type="ECO:0000313" key="9">
    <source>
        <dbReference type="EMBL" id="UZP74197.1"/>
    </source>
</evidence>
<evidence type="ECO:0000256" key="6">
    <source>
        <dbReference type="ARBA" id="ARBA00022989"/>
    </source>
</evidence>
<dbReference type="PANTHER" id="PTHR34979">
    <property type="entry name" value="INNER MEMBRANE PROTEIN YGAZ"/>
    <property type="match status" value="1"/>
</dbReference>
<protein>
    <submittedName>
        <fullName evidence="9">Branched-chain amino acid permease</fullName>
    </submittedName>
</protein>
<comment type="subcellular location">
    <subcellularLocation>
        <location evidence="1">Cell membrane</location>
        <topology evidence="1">Multi-pass membrane protein</topology>
    </subcellularLocation>
</comment>
<evidence type="ECO:0000256" key="7">
    <source>
        <dbReference type="ARBA" id="ARBA00023136"/>
    </source>
</evidence>
<feature type="transmembrane region" description="Helical" evidence="8">
    <location>
        <begin position="100"/>
        <end position="119"/>
    </location>
</feature>
<accession>A0ABY6Q6A1</accession>
<dbReference type="InterPro" id="IPR011606">
    <property type="entry name" value="Brnchd-chn_aa_trnsp_permease"/>
</dbReference>
<gene>
    <name evidence="9" type="ORF">E0F26_05330</name>
</gene>
<keyword evidence="10" id="KW-1185">Reference proteome</keyword>
<feature type="transmembrane region" description="Helical" evidence="8">
    <location>
        <begin position="59"/>
        <end position="80"/>
    </location>
</feature>